<evidence type="ECO:0000256" key="1">
    <source>
        <dbReference type="ARBA" id="ARBA00004123"/>
    </source>
</evidence>
<dbReference type="GO" id="GO:0003712">
    <property type="term" value="F:transcription coregulator activity"/>
    <property type="evidence" value="ECO:0007669"/>
    <property type="project" value="TreeGrafter"/>
</dbReference>
<feature type="non-terminal residue" evidence="5">
    <location>
        <position position="215"/>
    </location>
</feature>
<feature type="region of interest" description="Disordered" evidence="4">
    <location>
        <begin position="1"/>
        <end position="55"/>
    </location>
</feature>
<proteinExistence type="inferred from homology"/>
<evidence type="ECO:0000256" key="4">
    <source>
        <dbReference type="SAM" id="MobiDB-lite"/>
    </source>
</evidence>
<dbReference type="GO" id="GO:0000785">
    <property type="term" value="C:chromatin"/>
    <property type="evidence" value="ECO:0007669"/>
    <property type="project" value="TreeGrafter"/>
</dbReference>
<protein>
    <submittedName>
        <fullName evidence="5">Subolesin/akirin</fullName>
    </submittedName>
</protein>
<feature type="region of interest" description="Disordered" evidence="4">
    <location>
        <begin position="103"/>
        <end position="149"/>
    </location>
</feature>
<reference evidence="5" key="2">
    <citation type="journal article" date="2013" name="Vaccine">
        <title>Control of multiple arthropod vector infestations with subolesin/akirin vaccines.</title>
        <authorList>
            <consortium name="SUB/AKR Vaccine Study Group"/>
            <person name="Moreno-Cid J.A."/>
            <person name="Perez de la Lastra J.M."/>
            <person name="Villar M."/>
            <person name="Jimenez M."/>
            <person name="Pinal R."/>
            <person name="Estrada-Pena A."/>
            <person name="Molina R."/>
            <person name="Lucientes J."/>
            <person name="Gortazar C."/>
            <person name="de la Fuente J."/>
        </authorList>
    </citation>
    <scope>NUCLEOTIDE SEQUENCE</scope>
    <source>
        <strain evidence="5">Q41</strain>
    </source>
</reference>
<reference evidence="5" key="1">
    <citation type="submission" date="2012-06" db="EMBL/GenBank/DDBJ databases">
        <authorList>
            <person name="Galindo R.C."/>
            <person name="Almazan C."/>
            <person name="Nijhof A.M."/>
            <person name="Naranjo V."/>
            <person name="Perez de la Lastra J.M."/>
            <person name="Villar M."/>
            <person name="Prudencio C.R."/>
            <person name="de la Fuente J."/>
        </authorList>
    </citation>
    <scope>NUCLEOTIDE SEQUENCE</scope>
    <source>
        <strain evidence="5">Q41</strain>
    </source>
</reference>
<dbReference type="PANTHER" id="PTHR13293:SF6">
    <property type="entry name" value="AKIRIN-RELATED"/>
    <property type="match status" value="1"/>
</dbReference>
<organism evidence="5">
    <name type="scientific">Aedes albopictus</name>
    <name type="common">Asian tiger mosquito</name>
    <name type="synonym">Stegomyia albopicta</name>
    <dbReference type="NCBI Taxonomy" id="7160"/>
    <lineage>
        <taxon>Eukaryota</taxon>
        <taxon>Metazoa</taxon>
        <taxon>Ecdysozoa</taxon>
        <taxon>Arthropoda</taxon>
        <taxon>Hexapoda</taxon>
        <taxon>Insecta</taxon>
        <taxon>Pterygota</taxon>
        <taxon>Neoptera</taxon>
        <taxon>Endopterygota</taxon>
        <taxon>Diptera</taxon>
        <taxon>Nematocera</taxon>
        <taxon>Culicoidea</taxon>
        <taxon>Culicidae</taxon>
        <taxon>Culicinae</taxon>
        <taxon>Aedini</taxon>
        <taxon>Aedes</taxon>
        <taxon>Stegomyia</taxon>
    </lineage>
</organism>
<dbReference type="VEuPathDB" id="VectorBase:AALFPA_053871"/>
<feature type="compositionally biased region" description="Low complexity" evidence="4">
    <location>
        <begin position="33"/>
        <end position="55"/>
    </location>
</feature>
<evidence type="ECO:0000256" key="2">
    <source>
        <dbReference type="ARBA" id="ARBA00005625"/>
    </source>
</evidence>
<dbReference type="EMBL" id="JX193857">
    <property type="protein sequence ID" value="AGI44633.1"/>
    <property type="molecule type" value="Genomic_DNA"/>
</dbReference>
<dbReference type="CDD" id="cd22240">
    <property type="entry name" value="akirin"/>
    <property type="match status" value="1"/>
</dbReference>
<dbReference type="GO" id="GO:0045089">
    <property type="term" value="P:positive regulation of innate immune response"/>
    <property type="evidence" value="ECO:0007669"/>
    <property type="project" value="TreeGrafter"/>
</dbReference>
<evidence type="ECO:0000256" key="3">
    <source>
        <dbReference type="ARBA" id="ARBA00023242"/>
    </source>
</evidence>
<dbReference type="VEuPathDB" id="VectorBase:AALC636_001629"/>
<keyword evidence="3" id="KW-0539">Nucleus</keyword>
<feature type="compositionally biased region" description="Basic and acidic residues" evidence="4">
    <location>
        <begin position="138"/>
        <end position="149"/>
    </location>
</feature>
<dbReference type="AlphaFoldDB" id="R9R416"/>
<feature type="compositionally biased region" description="Polar residues" evidence="4">
    <location>
        <begin position="103"/>
        <end position="113"/>
    </location>
</feature>
<sequence>MACATLKRTHDWDPLHSPNGRSPKRRRCMPLGSPSSNAPNSPSSSAIAAAAAAAHQINSAMRVMEPKPSPFAEAVCPKLTSEEIAANIREEMRRLQRRKQLTFSSPLESGSPSATPPAADCGPASPTGLSPGGLLSPVRRDQPPSMVKHPEKALFTFRQVGLICERMMKERESQIRDQYDAVLSAKLAEQYDTFVKFTYDQIQKRFEGAAPSYLS</sequence>
<evidence type="ECO:0000313" key="5">
    <source>
        <dbReference type="EMBL" id="AGI44633.1"/>
    </source>
</evidence>
<dbReference type="GO" id="GO:0045944">
    <property type="term" value="P:positive regulation of transcription by RNA polymerase II"/>
    <property type="evidence" value="ECO:0007669"/>
    <property type="project" value="TreeGrafter"/>
</dbReference>
<comment type="similarity">
    <text evidence="2">Belongs to the akirin family.</text>
</comment>
<dbReference type="InterPro" id="IPR024132">
    <property type="entry name" value="Akirin"/>
</dbReference>
<dbReference type="GO" id="GO:0005634">
    <property type="term" value="C:nucleus"/>
    <property type="evidence" value="ECO:0007669"/>
    <property type="project" value="UniProtKB-SubCell"/>
</dbReference>
<accession>R9R416</accession>
<comment type="subcellular location">
    <subcellularLocation>
        <location evidence="1">Nucleus</location>
    </subcellularLocation>
</comment>
<dbReference type="VEuPathDB" id="VectorBase:AALF022822"/>
<name>R9R416_AEDAL</name>
<dbReference type="PANTHER" id="PTHR13293">
    <property type="entry name" value="AKIRIN-RELATED"/>
    <property type="match status" value="1"/>
</dbReference>